<evidence type="ECO:0000259" key="3">
    <source>
        <dbReference type="Pfam" id="PF13115"/>
    </source>
</evidence>
<dbReference type="Pfam" id="PF13115">
    <property type="entry name" value="YtkA"/>
    <property type="match status" value="1"/>
</dbReference>
<evidence type="ECO:0000313" key="4">
    <source>
        <dbReference type="EMBL" id="SVA83803.1"/>
    </source>
</evidence>
<sequence length="242" mass="27823">MYVFSEDFFITLSNTAIEYLTILIIFFYYKKYMQIYRAKLRRIFMRRIYLFFINVLVAMLLVLLPSCTRPMHPQNSAEAQMMEGSGHGSAHGHDKKSAMTEDKTHSGHGDSKTDHDHQATSMSKKMPKHLDVALAKYSEDAKFYVGITSKLKPVAINKIHSWVLQIRKPDGERVSNAKIHVSGGMPMHGHGLPTSPRVTKYLNDGKYLIEGVRFNMTGWWELKFMIKSGHHKDKVTFNIILK</sequence>
<dbReference type="InterPro" id="IPR032693">
    <property type="entry name" value="YtkA-like_dom"/>
</dbReference>
<feature type="transmembrane region" description="Helical" evidence="2">
    <location>
        <begin position="49"/>
        <end position="66"/>
    </location>
</feature>
<evidence type="ECO:0000256" key="1">
    <source>
        <dbReference type="SAM" id="MobiDB-lite"/>
    </source>
</evidence>
<name>A0A381Z4R9_9ZZZZ</name>
<feature type="region of interest" description="Disordered" evidence="1">
    <location>
        <begin position="79"/>
        <end position="123"/>
    </location>
</feature>
<dbReference type="EMBL" id="UINC01019812">
    <property type="protein sequence ID" value="SVA83803.1"/>
    <property type="molecule type" value="Genomic_DNA"/>
</dbReference>
<gene>
    <name evidence="4" type="ORF">METZ01_LOCUS136657</name>
</gene>
<dbReference type="AlphaFoldDB" id="A0A381Z4R9"/>
<protein>
    <recommendedName>
        <fullName evidence="3">YtkA-like domain-containing protein</fullName>
    </recommendedName>
</protein>
<feature type="compositionally biased region" description="Basic and acidic residues" evidence="1">
    <location>
        <begin position="91"/>
        <end position="118"/>
    </location>
</feature>
<keyword evidence="2" id="KW-0472">Membrane</keyword>
<evidence type="ECO:0000256" key="2">
    <source>
        <dbReference type="SAM" id="Phobius"/>
    </source>
</evidence>
<keyword evidence="2" id="KW-0812">Transmembrane</keyword>
<keyword evidence="2" id="KW-1133">Transmembrane helix</keyword>
<feature type="transmembrane region" description="Helical" evidence="2">
    <location>
        <begin position="12"/>
        <end position="29"/>
    </location>
</feature>
<feature type="domain" description="YtkA-like" evidence="3">
    <location>
        <begin position="158"/>
        <end position="223"/>
    </location>
</feature>
<reference evidence="4" key="1">
    <citation type="submission" date="2018-05" db="EMBL/GenBank/DDBJ databases">
        <authorList>
            <person name="Lanie J.A."/>
            <person name="Ng W.-L."/>
            <person name="Kazmierczak K.M."/>
            <person name="Andrzejewski T.M."/>
            <person name="Davidsen T.M."/>
            <person name="Wayne K.J."/>
            <person name="Tettelin H."/>
            <person name="Glass J.I."/>
            <person name="Rusch D."/>
            <person name="Podicherti R."/>
            <person name="Tsui H.-C.T."/>
            <person name="Winkler M.E."/>
        </authorList>
    </citation>
    <scope>NUCLEOTIDE SEQUENCE</scope>
</reference>
<proteinExistence type="predicted"/>
<accession>A0A381Z4R9</accession>
<organism evidence="4">
    <name type="scientific">marine metagenome</name>
    <dbReference type="NCBI Taxonomy" id="408172"/>
    <lineage>
        <taxon>unclassified sequences</taxon>
        <taxon>metagenomes</taxon>
        <taxon>ecological metagenomes</taxon>
    </lineage>
</organism>